<accession>Q8X6D7</accession>
<dbReference type="PIR" id="B85523">
    <property type="entry name" value="B85523"/>
</dbReference>
<reference evidence="2 3" key="1">
    <citation type="journal article" date="2001" name="Nature">
        <title>Genome sequence of enterohaemorrhagic Escherichia coli O157:H7.</title>
        <authorList>
            <person name="Perna N.T."/>
            <person name="Plunkett G.III."/>
            <person name="Burland V."/>
            <person name="Mau B."/>
            <person name="Glasner J.D."/>
            <person name="Rose D.J."/>
            <person name="Mayhew G.F."/>
            <person name="Evans P.S."/>
            <person name="Gregor J."/>
            <person name="Kirkpatrick H.A."/>
            <person name="Posfai G."/>
            <person name="Hackett J."/>
            <person name="Klink S."/>
            <person name="Boutin A."/>
            <person name="Shao Y."/>
            <person name="Miller L."/>
            <person name="Grotbeck E.J."/>
            <person name="Davis N.W."/>
            <person name="Lim A."/>
            <person name="Dimalanta E."/>
            <person name="Potamousis K."/>
            <person name="Apodaca J."/>
            <person name="Anantharaman T.S."/>
            <person name="Lin J."/>
            <person name="Yen G."/>
            <person name="Schwartz D.C."/>
            <person name="Welch R.A."/>
            <person name="Blattner F.R."/>
        </authorList>
    </citation>
    <scope>NUCLEOTIDE SEQUENCE [LARGE SCALE GENOMIC DNA]</scope>
    <source>
        <strain evidence="3">O157:H7 / EDL933 / ATCC 700927 / EHEC</strain>
    </source>
</reference>
<dbReference type="PIR" id="F90672">
    <property type="entry name" value="F90672"/>
</dbReference>
<keyword evidence="1" id="KW-0732">Signal</keyword>
<protein>
    <recommendedName>
        <fullName evidence="4">Adhesin</fullName>
    </recommendedName>
</protein>
<dbReference type="AlphaFoldDB" id="Q8X6D7"/>
<evidence type="ECO:0000313" key="2">
    <source>
        <dbReference type="EMBL" id="AAG54646.1"/>
    </source>
</evidence>
<dbReference type="Proteomes" id="UP000002519">
    <property type="component" value="Chromosome"/>
</dbReference>
<sequence length="369" mass="37829">MENFFMKNSKAFYRSALATAIVMALSAPAFAADNAVSTDSVTLNKDKTTLDQDVVISNTADKQITAVTINAADEDLNVAFAGHDITAESTADKKFVEGVKVSGNKNVVINATDSTITAQGEGTYVRTAMVIDSTGDVVVNGGNFVAKNEKGSATGISLEGAKGNNVTLNGTTINAQGNKSSSNASTAIFAQKGSLLNSFEGDATDNITLAGSNIINGRIETIVTAGNKTGIHTVNLNIKDGSVIGAANNKQTIYASASAQGTGSATQNLNLSVADSTIYSDVLALSESENSAATTTNVNMNVARSYWEGNAYTFNSGDKAGSNLDINLSDSSVWKGKVSGAGNASVSLQNESVWNVTGSSTVDALAPSG</sequence>
<feature type="signal peptide" evidence="1">
    <location>
        <begin position="1"/>
        <end position="31"/>
    </location>
</feature>
<organism evidence="2 3">
    <name type="scientific">Escherichia coli O157:H7</name>
    <dbReference type="NCBI Taxonomy" id="83334"/>
    <lineage>
        <taxon>Bacteria</taxon>
        <taxon>Pseudomonadati</taxon>
        <taxon>Pseudomonadota</taxon>
        <taxon>Gammaproteobacteria</taxon>
        <taxon>Enterobacterales</taxon>
        <taxon>Enterobacteriaceae</taxon>
        <taxon>Escherichia</taxon>
    </lineage>
</organism>
<dbReference type="KEGG" id="ece:Z0390"/>
<feature type="chain" id="PRO_5004317740" description="Adhesin" evidence="1">
    <location>
        <begin position="32"/>
        <end position="369"/>
    </location>
</feature>
<dbReference type="InterPro" id="IPR011050">
    <property type="entry name" value="Pectin_lyase_fold/virulence"/>
</dbReference>
<evidence type="ECO:0008006" key="4">
    <source>
        <dbReference type="Google" id="ProtNLM"/>
    </source>
</evidence>
<dbReference type="InterPro" id="IPR012332">
    <property type="entry name" value="Autotransporter_pectin_lyase_C"/>
</dbReference>
<dbReference type="EMBL" id="AE005174">
    <property type="protein sequence ID" value="AAG54646.1"/>
    <property type="molecule type" value="Genomic_DNA"/>
</dbReference>
<dbReference type="Gene3D" id="2.160.20.20">
    <property type="match status" value="1"/>
</dbReference>
<dbReference type="SUPFAM" id="SSF51126">
    <property type="entry name" value="Pectin lyase-like"/>
    <property type="match status" value="1"/>
</dbReference>
<evidence type="ECO:0000313" key="3">
    <source>
        <dbReference type="Proteomes" id="UP000002519"/>
    </source>
</evidence>
<evidence type="ECO:0000256" key="1">
    <source>
        <dbReference type="SAM" id="SignalP"/>
    </source>
</evidence>
<name>Q8X6D7_ECO57</name>
<gene>
    <name evidence="2" type="ordered locus">Z0390</name>
</gene>
<proteinExistence type="predicted"/>